<keyword evidence="2" id="KW-1185">Reference proteome</keyword>
<accession>A0A849BPY3</accession>
<name>A0A849BPY3_9NOCA</name>
<evidence type="ECO:0000313" key="2">
    <source>
        <dbReference type="Proteomes" id="UP000586827"/>
    </source>
</evidence>
<evidence type="ECO:0000313" key="1">
    <source>
        <dbReference type="EMBL" id="NNH68633.1"/>
    </source>
</evidence>
<gene>
    <name evidence="1" type="ORF">HLB23_01840</name>
</gene>
<protein>
    <submittedName>
        <fullName evidence="1">Uncharacterized protein</fullName>
    </submittedName>
</protein>
<dbReference type="EMBL" id="JABELX010000001">
    <property type="protein sequence ID" value="NNH68633.1"/>
    <property type="molecule type" value="Genomic_DNA"/>
</dbReference>
<proteinExistence type="predicted"/>
<comment type="caution">
    <text evidence="1">The sequence shown here is derived from an EMBL/GenBank/DDBJ whole genome shotgun (WGS) entry which is preliminary data.</text>
</comment>
<dbReference type="RefSeq" id="WP_067520214.1">
    <property type="nucleotide sequence ID" value="NZ_JABELX010000001.1"/>
</dbReference>
<reference evidence="1 2" key="1">
    <citation type="submission" date="2020-05" db="EMBL/GenBank/DDBJ databases">
        <title>MicrobeNet Type strains.</title>
        <authorList>
            <person name="Nicholson A.C."/>
        </authorList>
    </citation>
    <scope>NUCLEOTIDE SEQUENCE [LARGE SCALE GENOMIC DNA]</scope>
    <source>
        <strain evidence="1 2">JCM 3224</strain>
    </source>
</reference>
<dbReference type="AlphaFoldDB" id="A0A849BPY3"/>
<dbReference type="Proteomes" id="UP000586827">
    <property type="component" value="Unassembled WGS sequence"/>
</dbReference>
<sequence length="106" mass="11361">MSEPKQGEIRPLAGLVARAEERRVVVLDADLPPLRGRRKLIAAVKPAREVLSTLHLMAVPIGDTGDVVCLYDLSVVSAAGLGEPVGNLDAEALDWVLTVMLIRLGR</sequence>
<organism evidence="1 2">
    <name type="scientific">Nocardia uniformis</name>
    <dbReference type="NCBI Taxonomy" id="53432"/>
    <lineage>
        <taxon>Bacteria</taxon>
        <taxon>Bacillati</taxon>
        <taxon>Actinomycetota</taxon>
        <taxon>Actinomycetes</taxon>
        <taxon>Mycobacteriales</taxon>
        <taxon>Nocardiaceae</taxon>
        <taxon>Nocardia</taxon>
    </lineage>
</organism>